<evidence type="ECO:0000259" key="8">
    <source>
        <dbReference type="Pfam" id="PF08281"/>
    </source>
</evidence>
<dbReference type="SUPFAM" id="SSF88946">
    <property type="entry name" value="Sigma2 domain of RNA polymerase sigma factors"/>
    <property type="match status" value="1"/>
</dbReference>
<dbReference type="Gene3D" id="1.10.10.10">
    <property type="entry name" value="Winged helix-like DNA-binding domain superfamily/Winged helix DNA-binding domain"/>
    <property type="match status" value="1"/>
</dbReference>
<sequence length="301" mass="32489">MDERDAMTQRFEEERGRLRAVAYRMLGSVSEAEDALQEAWLRAGRAGTGDVANLGAWLTTVVARVCLNTLRSRQRRDEQPLDGRVPDPIISPESGLDPEHEAVLADSVGLALQVVLETLSPAERLAFVLHDLFAVPFEEIAPLLDRSPAAVRQLASRARRRVRGQAPAPDPDPARQRAVVNAFFAAARDGDFDGLVSVLDPEVVLRSDGGVARDRHTVVLRGARTVAGEAVTFGRLSPFARPVLVNGTAGVVVVAKGRALSVMAFTVTDGRIASIDVIADPARLERLVPPPHGPAIDAWMR</sequence>
<dbReference type="InterPro" id="IPR052704">
    <property type="entry name" value="ECF_Sigma-70_Domain"/>
</dbReference>
<dbReference type="PANTHER" id="PTHR30173:SF43">
    <property type="entry name" value="ECF RNA POLYMERASE SIGMA FACTOR SIGI-RELATED"/>
    <property type="match status" value="1"/>
</dbReference>
<dbReference type="SUPFAM" id="SSF88659">
    <property type="entry name" value="Sigma3 and sigma4 domains of RNA polymerase sigma factors"/>
    <property type="match status" value="1"/>
</dbReference>
<evidence type="ECO:0000256" key="4">
    <source>
        <dbReference type="ARBA" id="ARBA00023082"/>
    </source>
</evidence>
<keyword evidence="10" id="KW-1185">Reference proteome</keyword>
<organism evidence="9 10">
    <name type="scientific">Nonomuraea corallina</name>
    <dbReference type="NCBI Taxonomy" id="2989783"/>
    <lineage>
        <taxon>Bacteria</taxon>
        <taxon>Bacillati</taxon>
        <taxon>Actinomycetota</taxon>
        <taxon>Actinomycetes</taxon>
        <taxon>Streptosporangiales</taxon>
        <taxon>Streptosporangiaceae</taxon>
        <taxon>Nonomuraea</taxon>
    </lineage>
</organism>
<dbReference type="Gene3D" id="3.10.450.50">
    <property type="match status" value="1"/>
</dbReference>
<reference evidence="9" key="1">
    <citation type="submission" date="2022-11" db="EMBL/GenBank/DDBJ databases">
        <title>Nonomuraea corallina sp. nov., a new species of the genus Nonomuraea isolated from sea side sediment in Thai sea.</title>
        <authorList>
            <person name="Ngamcharungchit C."/>
            <person name="Matsumoto A."/>
            <person name="Suriyachadkun C."/>
            <person name="Panbangred W."/>
            <person name="Inahashi Y."/>
            <person name="Intra B."/>
        </authorList>
    </citation>
    <scope>NUCLEOTIDE SEQUENCE</scope>
    <source>
        <strain evidence="9">MCN248</strain>
    </source>
</reference>
<name>A0ABT4S921_9ACTN</name>
<dbReference type="Pfam" id="PF04542">
    <property type="entry name" value="Sigma70_r2"/>
    <property type="match status" value="1"/>
</dbReference>
<dbReference type="InterPro" id="IPR036388">
    <property type="entry name" value="WH-like_DNA-bd_sf"/>
</dbReference>
<dbReference type="SUPFAM" id="SSF54427">
    <property type="entry name" value="NTF2-like"/>
    <property type="match status" value="1"/>
</dbReference>
<dbReference type="InterPro" id="IPR014284">
    <property type="entry name" value="RNA_pol_sigma-70_dom"/>
</dbReference>
<evidence type="ECO:0000256" key="1">
    <source>
        <dbReference type="ARBA" id="ARBA00010641"/>
    </source>
</evidence>
<evidence type="ECO:0000256" key="2">
    <source>
        <dbReference type="ARBA" id="ARBA00011344"/>
    </source>
</evidence>
<proteinExistence type="inferred from homology"/>
<dbReference type="NCBIfam" id="TIGR02937">
    <property type="entry name" value="sigma70-ECF"/>
    <property type="match status" value="1"/>
</dbReference>
<evidence type="ECO:0000313" key="10">
    <source>
        <dbReference type="Proteomes" id="UP001144036"/>
    </source>
</evidence>
<protein>
    <submittedName>
        <fullName evidence="9">Sigma-70 family RNA polymerase sigma factor</fullName>
    </submittedName>
</protein>
<dbReference type="InterPro" id="IPR013249">
    <property type="entry name" value="RNA_pol_sigma70_r4_t2"/>
</dbReference>
<accession>A0ABT4S921</accession>
<dbReference type="PANTHER" id="PTHR30173">
    <property type="entry name" value="SIGMA 19 FACTOR"/>
    <property type="match status" value="1"/>
</dbReference>
<evidence type="ECO:0000259" key="7">
    <source>
        <dbReference type="Pfam" id="PF04542"/>
    </source>
</evidence>
<keyword evidence="5" id="KW-0804">Transcription</keyword>
<dbReference type="RefSeq" id="WP_270154489.1">
    <property type="nucleotide sequence ID" value="NZ_JAPNNL010000026.1"/>
</dbReference>
<comment type="subunit">
    <text evidence="2">Interacts transiently with the RNA polymerase catalytic core formed by RpoA, RpoB, RpoC and RpoZ (2 alpha, 1 beta, 1 beta' and 1 omega subunit) to form the RNA polymerase holoenzyme that can initiate transcription.</text>
</comment>
<dbReference type="Proteomes" id="UP001144036">
    <property type="component" value="Unassembled WGS sequence"/>
</dbReference>
<feature type="domain" description="RNA polymerase sigma-70 region 2" evidence="7">
    <location>
        <begin position="11"/>
        <end position="76"/>
    </location>
</feature>
<comment type="caution">
    <text evidence="9">The sequence shown here is derived from an EMBL/GenBank/DDBJ whole genome shotgun (WGS) entry which is preliminary data.</text>
</comment>
<keyword evidence="4" id="KW-0731">Sigma factor</keyword>
<comment type="similarity">
    <text evidence="1">Belongs to the sigma-70 factor family. ECF subfamily.</text>
</comment>
<evidence type="ECO:0000256" key="6">
    <source>
        <dbReference type="SAM" id="MobiDB-lite"/>
    </source>
</evidence>
<dbReference type="Pfam" id="PF08281">
    <property type="entry name" value="Sigma70_r4_2"/>
    <property type="match status" value="1"/>
</dbReference>
<dbReference type="Gene3D" id="1.10.1740.10">
    <property type="match status" value="1"/>
</dbReference>
<feature type="domain" description="RNA polymerase sigma factor 70 region 4 type 2" evidence="8">
    <location>
        <begin position="111"/>
        <end position="161"/>
    </location>
</feature>
<dbReference type="InterPro" id="IPR013325">
    <property type="entry name" value="RNA_pol_sigma_r2"/>
</dbReference>
<dbReference type="InterPro" id="IPR032710">
    <property type="entry name" value="NTF2-like_dom_sf"/>
</dbReference>
<dbReference type="InterPro" id="IPR007627">
    <property type="entry name" value="RNA_pol_sigma70_r2"/>
</dbReference>
<evidence type="ECO:0000256" key="5">
    <source>
        <dbReference type="ARBA" id="ARBA00023163"/>
    </source>
</evidence>
<keyword evidence="3" id="KW-0805">Transcription regulation</keyword>
<dbReference type="EMBL" id="JAPNNL010000026">
    <property type="protein sequence ID" value="MDA0633681.1"/>
    <property type="molecule type" value="Genomic_DNA"/>
</dbReference>
<feature type="region of interest" description="Disordered" evidence="6">
    <location>
        <begin position="76"/>
        <end position="95"/>
    </location>
</feature>
<dbReference type="InterPro" id="IPR013324">
    <property type="entry name" value="RNA_pol_sigma_r3/r4-like"/>
</dbReference>
<feature type="compositionally biased region" description="Basic and acidic residues" evidence="6">
    <location>
        <begin position="76"/>
        <end position="85"/>
    </location>
</feature>
<gene>
    <name evidence="9" type="ORF">OUY22_09650</name>
</gene>
<evidence type="ECO:0000256" key="3">
    <source>
        <dbReference type="ARBA" id="ARBA00023015"/>
    </source>
</evidence>
<evidence type="ECO:0000313" key="9">
    <source>
        <dbReference type="EMBL" id="MDA0633681.1"/>
    </source>
</evidence>